<feature type="domain" description="Reverse transcriptase" evidence="1">
    <location>
        <begin position="720"/>
        <end position="999"/>
    </location>
</feature>
<dbReference type="PANTHER" id="PTHR33116:SF76">
    <property type="entry name" value="DUF4283 DOMAIN-CONTAINING PROTEIN"/>
    <property type="match status" value="1"/>
</dbReference>
<dbReference type="PANTHER" id="PTHR33116">
    <property type="entry name" value="REVERSE TRANSCRIPTASE ZINC-BINDING DOMAIN-CONTAINING PROTEIN-RELATED-RELATED"/>
    <property type="match status" value="1"/>
</dbReference>
<reference evidence="2" key="2">
    <citation type="submission" date="2022-01" db="EMBL/GenBank/DDBJ databases">
        <authorList>
            <person name="Yamashiro T."/>
            <person name="Shiraishi A."/>
            <person name="Satake H."/>
            <person name="Nakayama K."/>
        </authorList>
    </citation>
    <scope>NUCLEOTIDE SEQUENCE</scope>
</reference>
<reference evidence="2" key="1">
    <citation type="journal article" date="2022" name="Int. J. Mol. Sci.">
        <title>Draft Genome of Tanacetum Coccineum: Genomic Comparison of Closely Related Tanacetum-Family Plants.</title>
        <authorList>
            <person name="Yamashiro T."/>
            <person name="Shiraishi A."/>
            <person name="Nakayama K."/>
            <person name="Satake H."/>
        </authorList>
    </citation>
    <scope>NUCLEOTIDE SEQUENCE</scope>
</reference>
<dbReference type="PROSITE" id="PS50878">
    <property type="entry name" value="RT_POL"/>
    <property type="match status" value="1"/>
</dbReference>
<evidence type="ECO:0000313" key="3">
    <source>
        <dbReference type="Proteomes" id="UP001151760"/>
    </source>
</evidence>
<keyword evidence="3" id="KW-1185">Reference proteome</keyword>
<dbReference type="CDD" id="cd01650">
    <property type="entry name" value="RT_nLTR_like"/>
    <property type="match status" value="1"/>
</dbReference>
<dbReference type="Proteomes" id="UP001151760">
    <property type="component" value="Unassembled WGS sequence"/>
</dbReference>
<organism evidence="2 3">
    <name type="scientific">Tanacetum coccineum</name>
    <dbReference type="NCBI Taxonomy" id="301880"/>
    <lineage>
        <taxon>Eukaryota</taxon>
        <taxon>Viridiplantae</taxon>
        <taxon>Streptophyta</taxon>
        <taxon>Embryophyta</taxon>
        <taxon>Tracheophyta</taxon>
        <taxon>Spermatophyta</taxon>
        <taxon>Magnoliopsida</taxon>
        <taxon>eudicotyledons</taxon>
        <taxon>Gunneridae</taxon>
        <taxon>Pentapetalae</taxon>
        <taxon>asterids</taxon>
        <taxon>campanulids</taxon>
        <taxon>Asterales</taxon>
        <taxon>Asteraceae</taxon>
        <taxon>Asteroideae</taxon>
        <taxon>Anthemideae</taxon>
        <taxon>Anthemidinae</taxon>
        <taxon>Tanacetum</taxon>
    </lineage>
</organism>
<dbReference type="InterPro" id="IPR043502">
    <property type="entry name" value="DNA/RNA_pol_sf"/>
</dbReference>
<dbReference type="InterPro" id="IPR036691">
    <property type="entry name" value="Endo/exonu/phosph_ase_sf"/>
</dbReference>
<dbReference type="SUPFAM" id="SSF56672">
    <property type="entry name" value="DNA/RNA polymerases"/>
    <property type="match status" value="1"/>
</dbReference>
<proteinExistence type="predicted"/>
<name>A0ABQ5BVI1_9ASTR</name>
<evidence type="ECO:0000313" key="2">
    <source>
        <dbReference type="EMBL" id="GJT17758.1"/>
    </source>
</evidence>
<dbReference type="InterPro" id="IPR000477">
    <property type="entry name" value="RT_dom"/>
</dbReference>
<evidence type="ECO:0000259" key="1">
    <source>
        <dbReference type="PROSITE" id="PS50878"/>
    </source>
</evidence>
<dbReference type="SUPFAM" id="SSF56219">
    <property type="entry name" value="DNase I-like"/>
    <property type="match status" value="1"/>
</dbReference>
<dbReference type="Gene3D" id="3.60.10.10">
    <property type="entry name" value="Endonuclease/exonuclease/phosphatase"/>
    <property type="match status" value="1"/>
</dbReference>
<protein>
    <recommendedName>
        <fullName evidence="1">Reverse transcriptase domain-containing protein</fullName>
    </recommendedName>
</protein>
<comment type="caution">
    <text evidence="2">The sequence shown here is derived from an EMBL/GenBank/DDBJ whole genome shotgun (WGS) entry which is preliminary data.</text>
</comment>
<dbReference type="Pfam" id="PF00078">
    <property type="entry name" value="RVT_1"/>
    <property type="match status" value="1"/>
</dbReference>
<gene>
    <name evidence="2" type="ORF">Tco_0876464</name>
</gene>
<dbReference type="EMBL" id="BQNB010013584">
    <property type="protein sequence ID" value="GJT17758.1"/>
    <property type="molecule type" value="Genomic_DNA"/>
</dbReference>
<accession>A0ABQ5BVI1</accession>
<sequence length="1344" mass="153749">MEATTNGVPIDEEMMQFIKETIKIKVREMFDDLRVTKKEFPRYGGKGVRGWLYKCEYIFRANNVLDEHKVTLISKHLFDIALMWHEKFVSIMGENVTWMIYKDAILKRFANSFDGLNMQISSNGVKESSVNSRLVDKLEELFVNDSHFLKTNTCVYNMFDEMPIKKSLEQEGVKEASDKINDKSGKMVLDKAFKECGKVKEFDLIDSSKVDNGIKNIKEIKNCVVNASDTRKQKEVFREDIENNGVIELNDQGEVNDNKRVVIMDEREHLVKSTSLLNLTEMINGFDDKLDEVIVTDMKVNLSKKGTLDGVVMDGEPLLEKHDKKCSLNLEVRQAVNENNLSVCVILESRVDIHALSLVCSKVCRTWEWTSNMRFCNKGCRIILGWNKDVVDLMVVAQSSQAIHAKFIHKADKKFLFCTFIYAGNHLLERRILWAELGLHKIVVPGAPWTLLGDFNVALNMEDQHFGSSSMDSAMCDFKDYVKDIEVFDINSFGLHFTWNQKPKGSGGILKKLDQIMGNTDFVDLFPGAYAIFQPYRISDHSPSELDEVQKALDFDPSNSVLREEEAIYVQAFNNAKLDEERFLKQKAKIKWLDVGDSNSAYFHKTIKSQNQRSRIDAIINGENMEVTGDAVPNVFVSHYESFLGTDMVCELLDSEGLFHKQVSDSSNEEMTRPITDVEIKRAMFGIGNDKAPGPDGFTSVFFKKSWDIVGQDVCKAVRDFFRNGKLLKEINHTFIALIPKVTTPQKVTDYRSISCCNVIYKCISKILTNRIIGGIKEVVSENQSAFVLGRRISDNILITQELMHNYHLDRGPPRCAFKVDIQNAYDTVDWRFLGHILKCFGFHPVMIQWIMACVTSTSFSISINGDIHGFFKGKRGLRQGDPLYPYLFTLVMEILTLILQRRVRMSDSFRYHKQCEELKIINVCSADDLFLFARGDVASAMVIMESLNEFQHVSGLIPSIPKSMALFCNVVNRVKVGILSIMSFSESVLPVKYLGVPLISSRLLNKDCKILVEKARNRIGDWKNKSLSFSGRLQLCKSVISAMQVYWASAKVAWESICLPKSEGGLGLGSLEVFNLALMTTHIWNIVTHKESLWVHWIHMYKLRGRSLWEVQPKSNMSWGWRKILQLHEQVRPFIWDVMGNGHKTSLWHDHWCIQSPLGRHLSPRDLARDGYNLRTYVSNLVVYGGWNWPSTWLAKAHILVWRYVRAFTGMDNVNPTLVDIMLWCQPLSNKCMVKGVVEFPYEIELDGFDTQMEATESMGIITKIIKGKHILADKPLVENFVKKNGQEGITMEVNVANIRNLAEIRKEEAFADDRKYNTVEVWSISKGSKWLRWVVGYILETV</sequence>